<proteinExistence type="predicted"/>
<gene>
    <name evidence="1" type="ORF">JCM21531_4671</name>
</gene>
<evidence type="ECO:0000313" key="1">
    <source>
        <dbReference type="EMBL" id="GAE91002.1"/>
    </source>
</evidence>
<dbReference type="EMBL" id="BAVR01000131">
    <property type="protein sequence ID" value="GAE91002.1"/>
    <property type="molecule type" value="Genomic_DNA"/>
</dbReference>
<dbReference type="InterPro" id="IPR043756">
    <property type="entry name" value="DUF5702"/>
</dbReference>
<organism evidence="1 2">
    <name type="scientific">Acetivibrio straminisolvens JCM 21531</name>
    <dbReference type="NCBI Taxonomy" id="1294263"/>
    <lineage>
        <taxon>Bacteria</taxon>
        <taxon>Bacillati</taxon>
        <taxon>Bacillota</taxon>
        <taxon>Clostridia</taxon>
        <taxon>Eubacteriales</taxon>
        <taxon>Oscillospiraceae</taxon>
        <taxon>Acetivibrio</taxon>
    </lineage>
</organism>
<name>W4VCS7_9FIRM</name>
<comment type="caution">
    <text evidence="1">The sequence shown here is derived from an EMBL/GenBank/DDBJ whole genome shotgun (WGS) entry which is preliminary data.</text>
</comment>
<dbReference type="Proteomes" id="UP000019109">
    <property type="component" value="Unassembled WGS sequence"/>
</dbReference>
<reference evidence="1" key="1">
    <citation type="journal article" date="2014" name="Genome Announc.">
        <title>Draft Genome Sequence of Clostridium straminisolvens Strain JCM 21531T, Isolated from a Cellulose-Degrading Bacterial Community.</title>
        <authorList>
            <person name="Yuki M."/>
            <person name="Oshima K."/>
            <person name="Suda W."/>
            <person name="Sakamoto M."/>
            <person name="Kitamura K."/>
            <person name="Iida T."/>
            <person name="Hattori M."/>
            <person name="Ohkuma M."/>
        </authorList>
    </citation>
    <scope>NUCLEOTIDE SEQUENCE [LARGE SCALE GENOMIC DNA]</scope>
    <source>
        <strain evidence="1">JCM 21531</strain>
    </source>
</reference>
<dbReference type="STRING" id="1294263.JCM21531_4671"/>
<keyword evidence="2" id="KW-1185">Reference proteome</keyword>
<accession>W4VCS7</accession>
<dbReference type="Pfam" id="PF18960">
    <property type="entry name" value="DUF5702"/>
    <property type="match status" value="1"/>
</dbReference>
<dbReference type="AlphaFoldDB" id="W4VCS7"/>
<protein>
    <submittedName>
        <fullName evidence="1">Uncharacterized protein</fullName>
    </submittedName>
</protein>
<evidence type="ECO:0000313" key="2">
    <source>
        <dbReference type="Proteomes" id="UP000019109"/>
    </source>
</evidence>
<sequence>MMAWAMAESLFDVYLLLKGESIPIFKTRNTWITDIEGLSMTITNEIIDKVKENAKFASERVIDYTENKAEDFLDKAATTIADYIDSKVDLLVDKAFASIENPFKEKYILRKIFLMIWRQV</sequence>